<reference evidence="1" key="3">
    <citation type="submission" date="2025-09" db="UniProtKB">
        <authorList>
            <consortium name="Ensembl"/>
        </authorList>
    </citation>
    <scope>IDENTIFICATION</scope>
</reference>
<evidence type="ECO:0000313" key="2">
    <source>
        <dbReference type="Proteomes" id="UP000694382"/>
    </source>
</evidence>
<dbReference type="Proteomes" id="UP000694382">
    <property type="component" value="Chromosome 23"/>
</dbReference>
<name>A0A8U8BJB3_GEOPR</name>
<dbReference type="AlphaFoldDB" id="A0A8U8BJB3"/>
<reference evidence="1" key="1">
    <citation type="submission" date="2020-02" db="EMBL/GenBank/DDBJ databases">
        <authorList>
            <person name="Enbody D E."/>
            <person name="Pettersson E M."/>
        </authorList>
    </citation>
    <scope>NUCLEOTIDE SEQUENCE [LARGE SCALE GENOMIC DNA]</scope>
</reference>
<proteinExistence type="predicted"/>
<sequence length="94" mass="10188">LGKVREMPLMTLGLQIPPTACRLLCSRWSTGLYCVAFLWSCCSWPALLPLFIEGKSERGKSSTSSCWNGSGDFGVRTVVNVRSVGSTFSLPSTP</sequence>
<accession>A0A8U8BJB3</accession>
<protein>
    <submittedName>
        <fullName evidence="1">Uncharacterized protein</fullName>
    </submittedName>
</protein>
<reference evidence="1" key="2">
    <citation type="submission" date="2025-08" db="UniProtKB">
        <authorList>
            <consortium name="Ensembl"/>
        </authorList>
    </citation>
    <scope>IDENTIFICATION</scope>
</reference>
<keyword evidence="2" id="KW-1185">Reference proteome</keyword>
<organism evidence="1 2">
    <name type="scientific">Geospiza parvula</name>
    <name type="common">Small tree-finch</name>
    <name type="synonym">Camarhynchus parvulus</name>
    <dbReference type="NCBI Taxonomy" id="87175"/>
    <lineage>
        <taxon>Eukaryota</taxon>
        <taxon>Metazoa</taxon>
        <taxon>Chordata</taxon>
        <taxon>Craniata</taxon>
        <taxon>Vertebrata</taxon>
        <taxon>Euteleostomi</taxon>
        <taxon>Archelosauria</taxon>
        <taxon>Archosauria</taxon>
        <taxon>Dinosauria</taxon>
        <taxon>Saurischia</taxon>
        <taxon>Theropoda</taxon>
        <taxon>Coelurosauria</taxon>
        <taxon>Aves</taxon>
        <taxon>Neognathae</taxon>
        <taxon>Neoaves</taxon>
        <taxon>Telluraves</taxon>
        <taxon>Australaves</taxon>
        <taxon>Passeriformes</taxon>
        <taxon>Thraupidae</taxon>
        <taxon>Camarhynchus</taxon>
    </lineage>
</organism>
<dbReference type="Ensembl" id="ENSCPVT00000026823.1">
    <property type="protein sequence ID" value="ENSCPVP00000025807.1"/>
    <property type="gene ID" value="ENSCPVG00000016785.1"/>
</dbReference>
<evidence type="ECO:0000313" key="1">
    <source>
        <dbReference type="Ensembl" id="ENSCPVP00000025807.1"/>
    </source>
</evidence>